<protein>
    <submittedName>
        <fullName evidence="3">Uncharacterized protein</fullName>
    </submittedName>
</protein>
<reference evidence="3" key="1">
    <citation type="submission" date="2019-10" db="EMBL/GenBank/DDBJ databases">
        <authorList>
            <consortium name="DOE Joint Genome Institute"/>
            <person name="Kuo A."/>
            <person name="Miyauchi S."/>
            <person name="Kiss E."/>
            <person name="Drula E."/>
            <person name="Kohler A."/>
            <person name="Sanchez-Garcia M."/>
            <person name="Andreopoulos B."/>
            <person name="Barry K.W."/>
            <person name="Bonito G."/>
            <person name="Buee M."/>
            <person name="Carver A."/>
            <person name="Chen C."/>
            <person name="Cichocki N."/>
            <person name="Clum A."/>
            <person name="Culley D."/>
            <person name="Crous P.W."/>
            <person name="Fauchery L."/>
            <person name="Girlanda M."/>
            <person name="Hayes R."/>
            <person name="Keri Z."/>
            <person name="LaButti K."/>
            <person name="Lipzen A."/>
            <person name="Lombard V."/>
            <person name="Magnuson J."/>
            <person name="Maillard F."/>
            <person name="Morin E."/>
            <person name="Murat C."/>
            <person name="Nolan M."/>
            <person name="Ohm R."/>
            <person name="Pangilinan J."/>
            <person name="Pereira M."/>
            <person name="Perotto S."/>
            <person name="Peter M."/>
            <person name="Riley R."/>
            <person name="Sitrit Y."/>
            <person name="Stielow B."/>
            <person name="Szollosi G."/>
            <person name="Zifcakova L."/>
            <person name="Stursova M."/>
            <person name="Spatafora J.W."/>
            <person name="Tedersoo L."/>
            <person name="Vaario L.-M."/>
            <person name="Yamada A."/>
            <person name="Yan M."/>
            <person name="Wang P."/>
            <person name="Xu J."/>
            <person name="Bruns T."/>
            <person name="Baldrian P."/>
            <person name="Vilgalys R."/>
            <person name="Henrissat B."/>
            <person name="Grigoriev I.V."/>
            <person name="Hibbett D."/>
            <person name="Nagy L.G."/>
            <person name="Martin F.M."/>
        </authorList>
    </citation>
    <scope>NUCLEOTIDE SEQUENCE</scope>
    <source>
        <strain evidence="3">BED1</strain>
    </source>
</reference>
<keyword evidence="2" id="KW-1133">Transmembrane helix</keyword>
<name>A0AAD4C9E6_BOLED</name>
<keyword evidence="4" id="KW-1185">Reference proteome</keyword>
<dbReference type="EMBL" id="WHUW01000001">
    <property type="protein sequence ID" value="KAF8452881.1"/>
    <property type="molecule type" value="Genomic_DNA"/>
</dbReference>
<keyword evidence="2" id="KW-0812">Transmembrane</keyword>
<sequence>MILAVFQTLKQSFEMYKATKQWQPNRYMQQLVGGGIFYFFVNMLYQITFTYNFVAPTATTAFLFLETCAYITFYTSIPRFIIGIRELYDRDIRGRFHIDTGFGVGSELIADMTVPAMVITDGNQGPEVEDGTTNSGDLELGGVYGSGLSEDSPIGARE</sequence>
<organism evidence="3 4">
    <name type="scientific">Boletus edulis BED1</name>
    <dbReference type="NCBI Taxonomy" id="1328754"/>
    <lineage>
        <taxon>Eukaryota</taxon>
        <taxon>Fungi</taxon>
        <taxon>Dikarya</taxon>
        <taxon>Basidiomycota</taxon>
        <taxon>Agaricomycotina</taxon>
        <taxon>Agaricomycetes</taxon>
        <taxon>Agaricomycetidae</taxon>
        <taxon>Boletales</taxon>
        <taxon>Boletineae</taxon>
        <taxon>Boletaceae</taxon>
        <taxon>Boletoideae</taxon>
        <taxon>Boletus</taxon>
    </lineage>
</organism>
<accession>A0AAD4C9E6</accession>
<comment type="caution">
    <text evidence="3">The sequence shown here is derived from an EMBL/GenBank/DDBJ whole genome shotgun (WGS) entry which is preliminary data.</text>
</comment>
<feature type="transmembrane region" description="Helical" evidence="2">
    <location>
        <begin position="27"/>
        <end position="47"/>
    </location>
</feature>
<feature type="region of interest" description="Disordered" evidence="1">
    <location>
        <begin position="123"/>
        <end position="158"/>
    </location>
</feature>
<evidence type="ECO:0000256" key="1">
    <source>
        <dbReference type="SAM" id="MobiDB-lite"/>
    </source>
</evidence>
<keyword evidence="2" id="KW-0472">Membrane</keyword>
<evidence type="ECO:0000313" key="3">
    <source>
        <dbReference type="EMBL" id="KAF8452881.1"/>
    </source>
</evidence>
<dbReference type="Proteomes" id="UP001194468">
    <property type="component" value="Unassembled WGS sequence"/>
</dbReference>
<proteinExistence type="predicted"/>
<feature type="transmembrane region" description="Helical" evidence="2">
    <location>
        <begin position="53"/>
        <end position="75"/>
    </location>
</feature>
<gene>
    <name evidence="3" type="ORF">L210DRAFT_3519881</name>
</gene>
<evidence type="ECO:0000256" key="2">
    <source>
        <dbReference type="SAM" id="Phobius"/>
    </source>
</evidence>
<evidence type="ECO:0000313" key="4">
    <source>
        <dbReference type="Proteomes" id="UP001194468"/>
    </source>
</evidence>
<dbReference type="AlphaFoldDB" id="A0AAD4C9E6"/>
<reference evidence="3" key="2">
    <citation type="journal article" date="2020" name="Nat. Commun.">
        <title>Large-scale genome sequencing of mycorrhizal fungi provides insights into the early evolution of symbiotic traits.</title>
        <authorList>
            <person name="Miyauchi S."/>
            <person name="Kiss E."/>
            <person name="Kuo A."/>
            <person name="Drula E."/>
            <person name="Kohler A."/>
            <person name="Sanchez-Garcia M."/>
            <person name="Morin E."/>
            <person name="Andreopoulos B."/>
            <person name="Barry K.W."/>
            <person name="Bonito G."/>
            <person name="Buee M."/>
            <person name="Carver A."/>
            <person name="Chen C."/>
            <person name="Cichocki N."/>
            <person name="Clum A."/>
            <person name="Culley D."/>
            <person name="Crous P.W."/>
            <person name="Fauchery L."/>
            <person name="Girlanda M."/>
            <person name="Hayes R.D."/>
            <person name="Keri Z."/>
            <person name="LaButti K."/>
            <person name="Lipzen A."/>
            <person name="Lombard V."/>
            <person name="Magnuson J."/>
            <person name="Maillard F."/>
            <person name="Murat C."/>
            <person name="Nolan M."/>
            <person name="Ohm R.A."/>
            <person name="Pangilinan J."/>
            <person name="Pereira M.F."/>
            <person name="Perotto S."/>
            <person name="Peter M."/>
            <person name="Pfister S."/>
            <person name="Riley R."/>
            <person name="Sitrit Y."/>
            <person name="Stielow J.B."/>
            <person name="Szollosi G."/>
            <person name="Zifcakova L."/>
            <person name="Stursova M."/>
            <person name="Spatafora J.W."/>
            <person name="Tedersoo L."/>
            <person name="Vaario L.M."/>
            <person name="Yamada A."/>
            <person name="Yan M."/>
            <person name="Wang P."/>
            <person name="Xu J."/>
            <person name="Bruns T."/>
            <person name="Baldrian P."/>
            <person name="Vilgalys R."/>
            <person name="Dunand C."/>
            <person name="Henrissat B."/>
            <person name="Grigoriev I.V."/>
            <person name="Hibbett D."/>
            <person name="Nagy L.G."/>
            <person name="Martin F.M."/>
        </authorList>
    </citation>
    <scope>NUCLEOTIDE SEQUENCE</scope>
    <source>
        <strain evidence="3">BED1</strain>
    </source>
</reference>